<feature type="region of interest" description="Disordered" evidence="4">
    <location>
        <begin position="854"/>
        <end position="925"/>
    </location>
</feature>
<feature type="compositionally biased region" description="Polar residues" evidence="4">
    <location>
        <begin position="693"/>
        <end position="711"/>
    </location>
</feature>
<feature type="compositionally biased region" description="Polar residues" evidence="4">
    <location>
        <begin position="67"/>
        <end position="77"/>
    </location>
</feature>
<feature type="compositionally biased region" description="Basic and acidic residues" evidence="4">
    <location>
        <begin position="911"/>
        <end position="920"/>
    </location>
</feature>
<name>A0A5N6KXW6_9ROSI</name>
<feature type="region of interest" description="Disordered" evidence="4">
    <location>
        <begin position="726"/>
        <end position="797"/>
    </location>
</feature>
<feature type="region of interest" description="Disordered" evidence="4">
    <location>
        <begin position="1"/>
        <end position="179"/>
    </location>
</feature>
<feature type="region of interest" description="Disordered" evidence="4">
    <location>
        <begin position="608"/>
        <end position="627"/>
    </location>
</feature>
<dbReference type="InterPro" id="IPR036322">
    <property type="entry name" value="WD40_repeat_dom_sf"/>
</dbReference>
<dbReference type="PROSITE" id="PS50082">
    <property type="entry name" value="WD_REPEATS_2"/>
    <property type="match status" value="3"/>
</dbReference>
<accession>A0A5N6KXW6</accession>
<feature type="compositionally biased region" description="Low complexity" evidence="4">
    <location>
        <begin position="733"/>
        <end position="747"/>
    </location>
</feature>
<evidence type="ECO:0000256" key="4">
    <source>
        <dbReference type="SAM" id="MobiDB-lite"/>
    </source>
</evidence>
<feature type="compositionally biased region" description="Polar residues" evidence="4">
    <location>
        <begin position="872"/>
        <end position="883"/>
    </location>
</feature>
<feature type="compositionally biased region" description="Polar residues" evidence="4">
    <location>
        <begin position="894"/>
        <end position="903"/>
    </location>
</feature>
<sequence>MAEVLPKIQVTDTRTDKPDPESPQPVAADHLAKVRSQPSSRIAPSSDAINLTTSHSNSDAVGAPSLDESTSGPTVHSLSYKPDAQHPVDPLSQEILHRATGQSALSPKLSRASEPLPRPPTRADEEAVQIDNPSQTPKEKKKGVSFLARFIGNKKKDSVDETKVELDSEGDGSRPEGADAEIFHEPIDNLEYNPEHLPPPAYIKVASRNKNVKEFNRLFLAQALGTDAPSQTTDSASAPPPSSRARNLSNSEGDAVWALEVSKDGRYLASTGQDKNVRIWSVLGTREDRRAHEKEEEAKADRGHGRMRLSAPVFRNKPVRVYTGHTAPVLDLSWSKNNFLLSSSMDKTVRLWHVSQDECLCVFKHNDVVTSIQFHPKDDRFFLAGSLDSRLRLWSIPDKTVAFHVAVSDIVTAVAFSPDGRTAIAGCVSGLCAFFDTEQLKLQTQILVKSAHGKNAKGSKITGLDAINLPPGSNNVKLLVTSNDSRIRLYNVRDKSLEMKFKGNENTSSQIRARFSDDARYVICGSEDKKVFVWSTTQPENERRNKWPVEMFEAHTHVATAAVLVPVRTRMLLSASEDPLYDLCNPPPVTLVSRAEVESIHSSRIADDDANSIQPTPATAEGGGAFKRPFESPAYISRTTHRNGNILITADAMGNIKVFRQDCAWDKRNIDPWETSAHRTKRVGSSIIRRASLATQSSRRSRQGSIKSQAPSERILSWRQSIVSTSSLDTKPAASNSSFSATSRSMSIPAKRNESPRNKVLRRYSRQSSVAPSPVTASTPPSERDAGSDAGRLSVGGARKSSVDTAFSASQASLLQKPGVQRGMSGISATSSVYWRQNAWHEEMIDQLQHAQASALASGTGTPVDSRKHFGRSSQANSSTTLSDMARLEMKMSRVSQLSSNTAEEQDEDVQEHTDSHEGGRSTPMKCHRCGGQDFRARVRAKGGPPKYACTKCGRTVAAV</sequence>
<gene>
    <name evidence="5" type="ORF">FH972_024386</name>
</gene>
<evidence type="ECO:0000256" key="2">
    <source>
        <dbReference type="ARBA" id="ARBA00022737"/>
    </source>
</evidence>
<dbReference type="PANTHER" id="PTHR14221:SF0">
    <property type="entry name" value="WD REPEAT-CONTAINING PROTEIN 44"/>
    <property type="match status" value="1"/>
</dbReference>
<dbReference type="InterPro" id="IPR001680">
    <property type="entry name" value="WD40_rpt"/>
</dbReference>
<dbReference type="Proteomes" id="UP000327013">
    <property type="component" value="Unassembled WGS sequence"/>
</dbReference>
<keyword evidence="6" id="KW-1185">Reference proteome</keyword>
<feature type="repeat" description="WD" evidence="3">
    <location>
        <begin position="249"/>
        <end position="282"/>
    </location>
</feature>
<proteinExistence type="predicted"/>
<keyword evidence="1 3" id="KW-0853">WD repeat</keyword>
<dbReference type="EMBL" id="VIBQ01000017">
    <property type="protein sequence ID" value="KAB8360648.1"/>
    <property type="molecule type" value="Genomic_DNA"/>
</dbReference>
<comment type="caution">
    <text evidence="5">The sequence shown here is derived from an EMBL/GenBank/DDBJ whole genome shotgun (WGS) entry which is preliminary data.</text>
</comment>
<organism evidence="5 6">
    <name type="scientific">Carpinus fangiana</name>
    <dbReference type="NCBI Taxonomy" id="176857"/>
    <lineage>
        <taxon>Eukaryota</taxon>
        <taxon>Viridiplantae</taxon>
        <taxon>Streptophyta</taxon>
        <taxon>Embryophyta</taxon>
        <taxon>Tracheophyta</taxon>
        <taxon>Spermatophyta</taxon>
        <taxon>Magnoliopsida</taxon>
        <taxon>eudicotyledons</taxon>
        <taxon>Gunneridae</taxon>
        <taxon>Pentapetalae</taxon>
        <taxon>rosids</taxon>
        <taxon>fabids</taxon>
        <taxon>Fagales</taxon>
        <taxon>Betulaceae</taxon>
        <taxon>Carpinus</taxon>
    </lineage>
</organism>
<feature type="region of interest" description="Disordered" evidence="4">
    <location>
        <begin position="226"/>
        <end position="251"/>
    </location>
</feature>
<feature type="repeat" description="WD" evidence="3">
    <location>
        <begin position="322"/>
        <end position="362"/>
    </location>
</feature>
<feature type="compositionally biased region" description="Low complexity" evidence="4">
    <location>
        <begin position="768"/>
        <end position="781"/>
    </location>
</feature>
<dbReference type="InterPro" id="IPR040324">
    <property type="entry name" value="WDR44/Dgr2"/>
</dbReference>
<dbReference type="PROSITE" id="PS50294">
    <property type="entry name" value="WD_REPEATS_REGION"/>
    <property type="match status" value="3"/>
</dbReference>
<dbReference type="SUPFAM" id="SSF50978">
    <property type="entry name" value="WD40 repeat-like"/>
    <property type="match status" value="1"/>
</dbReference>
<evidence type="ECO:0000313" key="6">
    <source>
        <dbReference type="Proteomes" id="UP000327013"/>
    </source>
</evidence>
<feature type="compositionally biased region" description="Polar residues" evidence="4">
    <location>
        <begin position="36"/>
        <end position="59"/>
    </location>
</feature>
<evidence type="ECO:0000313" key="5">
    <source>
        <dbReference type="EMBL" id="KAB8360648.1"/>
    </source>
</evidence>
<dbReference type="Pfam" id="PF00400">
    <property type="entry name" value="WD40"/>
    <property type="match status" value="5"/>
</dbReference>
<protein>
    <submittedName>
        <fullName evidence="5">Uncharacterized protein</fullName>
    </submittedName>
</protein>
<dbReference type="AlphaFoldDB" id="A0A5N6KXW6"/>
<keyword evidence="2" id="KW-0677">Repeat</keyword>
<dbReference type="OrthoDB" id="513768at2759"/>
<evidence type="ECO:0000256" key="1">
    <source>
        <dbReference type="ARBA" id="ARBA00022574"/>
    </source>
</evidence>
<dbReference type="InterPro" id="IPR015943">
    <property type="entry name" value="WD40/YVTN_repeat-like_dom_sf"/>
</dbReference>
<dbReference type="PRINTS" id="PR00320">
    <property type="entry name" value="GPROTEINBRPT"/>
</dbReference>
<feature type="repeat" description="WD" evidence="3">
    <location>
        <begin position="362"/>
        <end position="396"/>
    </location>
</feature>
<feature type="compositionally biased region" description="Basic and acidic residues" evidence="4">
    <location>
        <begin position="154"/>
        <end position="179"/>
    </location>
</feature>
<evidence type="ECO:0000256" key="3">
    <source>
        <dbReference type="PROSITE-ProRule" id="PRU00221"/>
    </source>
</evidence>
<dbReference type="InterPro" id="IPR020472">
    <property type="entry name" value="WD40_PAC1"/>
</dbReference>
<dbReference type="CDD" id="cd00200">
    <property type="entry name" value="WD40"/>
    <property type="match status" value="1"/>
</dbReference>
<feature type="compositionally biased region" description="Low complexity" evidence="4">
    <location>
        <begin position="227"/>
        <end position="251"/>
    </location>
</feature>
<dbReference type="Gene3D" id="2.130.10.10">
    <property type="entry name" value="YVTN repeat-like/Quinoprotein amine dehydrogenase"/>
    <property type="match status" value="1"/>
</dbReference>
<feature type="region of interest" description="Disordered" evidence="4">
    <location>
        <begin position="691"/>
        <end position="713"/>
    </location>
</feature>
<dbReference type="PANTHER" id="PTHR14221">
    <property type="entry name" value="WD REPEAT DOMAIN 44"/>
    <property type="match status" value="1"/>
</dbReference>
<reference evidence="5 6" key="1">
    <citation type="submission" date="2019-06" db="EMBL/GenBank/DDBJ databases">
        <title>A chromosomal-level reference genome of Carpinus fangiana (Coryloideae, Betulaceae).</title>
        <authorList>
            <person name="Yang X."/>
            <person name="Wang Z."/>
            <person name="Zhang L."/>
            <person name="Hao G."/>
            <person name="Liu J."/>
            <person name="Yang Y."/>
        </authorList>
    </citation>
    <scope>NUCLEOTIDE SEQUENCE [LARGE SCALE GENOMIC DNA]</scope>
    <source>
        <strain evidence="5">Cfa_2016G</strain>
        <tissue evidence="5">Leaf</tissue>
    </source>
</reference>
<dbReference type="SMART" id="SM00320">
    <property type="entry name" value="WD40"/>
    <property type="match status" value="6"/>
</dbReference>